<protein>
    <submittedName>
        <fullName evidence="2">Uncharacterized protein</fullName>
    </submittedName>
</protein>
<dbReference type="AlphaFoldDB" id="A0A835TMP9"/>
<keyword evidence="3" id="KW-1185">Reference proteome</keyword>
<organism evidence="2 3">
    <name type="scientific">Chlamydomonas incerta</name>
    <dbReference type="NCBI Taxonomy" id="51695"/>
    <lineage>
        <taxon>Eukaryota</taxon>
        <taxon>Viridiplantae</taxon>
        <taxon>Chlorophyta</taxon>
        <taxon>core chlorophytes</taxon>
        <taxon>Chlorophyceae</taxon>
        <taxon>CS clade</taxon>
        <taxon>Chlamydomonadales</taxon>
        <taxon>Chlamydomonadaceae</taxon>
        <taxon>Chlamydomonas</taxon>
    </lineage>
</organism>
<feature type="region of interest" description="Disordered" evidence="1">
    <location>
        <begin position="21"/>
        <end position="45"/>
    </location>
</feature>
<dbReference type="Proteomes" id="UP000650467">
    <property type="component" value="Unassembled WGS sequence"/>
</dbReference>
<feature type="compositionally biased region" description="Basic and acidic residues" evidence="1">
    <location>
        <begin position="120"/>
        <end position="131"/>
    </location>
</feature>
<evidence type="ECO:0000313" key="3">
    <source>
        <dbReference type="Proteomes" id="UP000650467"/>
    </source>
</evidence>
<feature type="compositionally biased region" description="Polar residues" evidence="1">
    <location>
        <begin position="26"/>
        <end position="45"/>
    </location>
</feature>
<gene>
    <name evidence="2" type="ORF">HXX76_003226</name>
</gene>
<evidence type="ECO:0000256" key="1">
    <source>
        <dbReference type="SAM" id="MobiDB-lite"/>
    </source>
</evidence>
<dbReference type="EMBL" id="JAEHOC010000005">
    <property type="protein sequence ID" value="KAG2441606.1"/>
    <property type="molecule type" value="Genomic_DNA"/>
</dbReference>
<sequence>MDLDALLGVLGDDSFLENLQEDELSEGSNGSSSTMDGRLQKASSNGSFHNDFASAFDLDMDDLPAAAASPDGNNTAAAAAPHTAAVSAPTAATSTAPAKSHSGDLNNLVSGSPTKSTRSSRRDAAAAHRSAEAGNSSTGMMPPSGATATAGVAPATKISLKVKGGVSKASASGANSKAAKAAAAAAHVAAATPGAPAQQPQAGGEECPLSGAELSRLLGEDDNRIPDGWDLDLDFENPFSCSITAF</sequence>
<feature type="region of interest" description="Disordered" evidence="1">
    <location>
        <begin position="88"/>
        <end position="149"/>
    </location>
</feature>
<evidence type="ECO:0000313" key="2">
    <source>
        <dbReference type="EMBL" id="KAG2441606.1"/>
    </source>
</evidence>
<reference evidence="2" key="1">
    <citation type="journal article" date="2020" name="bioRxiv">
        <title>Comparative genomics of Chlamydomonas.</title>
        <authorList>
            <person name="Craig R.J."/>
            <person name="Hasan A.R."/>
            <person name="Ness R.W."/>
            <person name="Keightley P.D."/>
        </authorList>
    </citation>
    <scope>NUCLEOTIDE SEQUENCE</scope>
    <source>
        <strain evidence="2">SAG 7.73</strain>
    </source>
</reference>
<feature type="compositionally biased region" description="Low complexity" evidence="1">
    <location>
        <begin position="88"/>
        <end position="100"/>
    </location>
</feature>
<accession>A0A835TMP9</accession>
<dbReference type="OrthoDB" id="547917at2759"/>
<name>A0A835TMP9_CHLIN</name>
<feature type="compositionally biased region" description="Polar residues" evidence="1">
    <location>
        <begin position="103"/>
        <end position="115"/>
    </location>
</feature>
<comment type="caution">
    <text evidence="2">The sequence shown here is derived from an EMBL/GenBank/DDBJ whole genome shotgun (WGS) entry which is preliminary data.</text>
</comment>
<proteinExistence type="predicted"/>